<feature type="region of interest" description="Disordered" evidence="2">
    <location>
        <begin position="2327"/>
        <end position="2393"/>
    </location>
</feature>
<feature type="compositionally biased region" description="Basic and acidic residues" evidence="2">
    <location>
        <begin position="1762"/>
        <end position="1773"/>
    </location>
</feature>
<feature type="compositionally biased region" description="Basic and acidic residues" evidence="2">
    <location>
        <begin position="2268"/>
        <end position="2294"/>
    </location>
</feature>
<feature type="region of interest" description="Disordered" evidence="2">
    <location>
        <begin position="150"/>
        <end position="183"/>
    </location>
</feature>
<feature type="compositionally biased region" description="Low complexity" evidence="2">
    <location>
        <begin position="1703"/>
        <end position="1712"/>
    </location>
</feature>
<feature type="compositionally biased region" description="Polar residues" evidence="2">
    <location>
        <begin position="1015"/>
        <end position="1027"/>
    </location>
</feature>
<feature type="compositionally biased region" description="Acidic residues" evidence="2">
    <location>
        <begin position="1185"/>
        <end position="1196"/>
    </location>
</feature>
<dbReference type="Proteomes" id="UP000694845">
    <property type="component" value="Unplaced"/>
</dbReference>
<feature type="compositionally biased region" description="Basic and acidic residues" evidence="2">
    <location>
        <begin position="1642"/>
        <end position="1653"/>
    </location>
</feature>
<keyword evidence="3" id="KW-1185">Reference proteome</keyword>
<dbReference type="GeneID" id="110980670"/>
<feature type="compositionally biased region" description="Polar residues" evidence="2">
    <location>
        <begin position="2006"/>
        <end position="2018"/>
    </location>
</feature>
<feature type="region of interest" description="Disordered" evidence="2">
    <location>
        <begin position="1011"/>
        <end position="1048"/>
    </location>
</feature>
<feature type="region of interest" description="Disordered" evidence="2">
    <location>
        <begin position="372"/>
        <end position="393"/>
    </location>
</feature>
<reference evidence="4" key="1">
    <citation type="submission" date="2025-08" db="UniProtKB">
        <authorList>
            <consortium name="RefSeq"/>
        </authorList>
    </citation>
    <scope>IDENTIFICATION</scope>
</reference>
<protein>
    <submittedName>
        <fullName evidence="4">Uncharacterized protein LOC110980670 isoform X1</fullName>
    </submittedName>
</protein>
<name>A0A8B7YP79_ACAPL</name>
<feature type="region of interest" description="Disordered" evidence="2">
    <location>
        <begin position="2157"/>
        <end position="2188"/>
    </location>
</feature>
<feature type="region of interest" description="Disordered" evidence="2">
    <location>
        <begin position="1170"/>
        <end position="1196"/>
    </location>
</feature>
<evidence type="ECO:0000256" key="2">
    <source>
        <dbReference type="SAM" id="MobiDB-lite"/>
    </source>
</evidence>
<keyword evidence="1" id="KW-0175">Coiled coil</keyword>
<feature type="compositionally biased region" description="Low complexity" evidence="2">
    <location>
        <begin position="2086"/>
        <end position="2097"/>
    </location>
</feature>
<feature type="compositionally biased region" description="Polar residues" evidence="2">
    <location>
        <begin position="2335"/>
        <end position="2345"/>
    </location>
</feature>
<feature type="compositionally biased region" description="Basic and acidic residues" evidence="2">
    <location>
        <begin position="1731"/>
        <end position="1743"/>
    </location>
</feature>
<feature type="compositionally biased region" description="Low complexity" evidence="2">
    <location>
        <begin position="1934"/>
        <end position="1943"/>
    </location>
</feature>
<gene>
    <name evidence="4" type="primary">LOC110980670</name>
</gene>
<dbReference type="KEGG" id="aplc:110980670"/>
<organism evidence="3 4">
    <name type="scientific">Acanthaster planci</name>
    <name type="common">Crown-of-thorns starfish</name>
    <dbReference type="NCBI Taxonomy" id="133434"/>
    <lineage>
        <taxon>Eukaryota</taxon>
        <taxon>Metazoa</taxon>
        <taxon>Echinodermata</taxon>
        <taxon>Eleutherozoa</taxon>
        <taxon>Asterozoa</taxon>
        <taxon>Asteroidea</taxon>
        <taxon>Valvatacea</taxon>
        <taxon>Valvatida</taxon>
        <taxon>Acanthasteridae</taxon>
        <taxon>Acanthaster</taxon>
    </lineage>
</organism>
<feature type="compositionally biased region" description="Polar residues" evidence="2">
    <location>
        <begin position="2054"/>
        <end position="2067"/>
    </location>
</feature>
<dbReference type="PANTHER" id="PTHR47315">
    <property type="entry name" value="FIBROUS SHEATH INTERACTING PROTEIN 2"/>
    <property type="match status" value="1"/>
</dbReference>
<feature type="compositionally biased region" description="Basic residues" evidence="2">
    <location>
        <begin position="372"/>
        <end position="385"/>
    </location>
</feature>
<feature type="compositionally biased region" description="Polar residues" evidence="2">
    <location>
        <begin position="2242"/>
        <end position="2259"/>
    </location>
</feature>
<accession>A0A8B7YP79</accession>
<feature type="compositionally biased region" description="Basic and acidic residues" evidence="2">
    <location>
        <begin position="1781"/>
        <end position="1792"/>
    </location>
</feature>
<dbReference type="PANTHER" id="PTHR47315:SF3">
    <property type="entry name" value="FIBROUS SHEATH-INTERACTING PROTEIN 2-LIKE"/>
    <property type="match status" value="1"/>
</dbReference>
<feature type="compositionally biased region" description="Basic and acidic residues" evidence="2">
    <location>
        <begin position="2114"/>
        <end position="2129"/>
    </location>
</feature>
<feature type="region of interest" description="Disordered" evidence="2">
    <location>
        <begin position="604"/>
        <end position="646"/>
    </location>
</feature>
<feature type="region of interest" description="Disordered" evidence="2">
    <location>
        <begin position="1440"/>
        <end position="1539"/>
    </location>
</feature>
<sequence length="2429" mass="267437">MSASEAPCQTRQESPAKETRGYLSALAGGKSPISMPPIPAWMLNTPMYSKLPMIPAPKGKITLYTTGLGEKLYPTPVGLDFDPSAEGLSSEYKSLHDPHLKSHYTQPSTFHGLIRKKFITPEGKVICTLKEFNDYHQYLKRVNIEKLGQDRKSVATKEREERQRQRQEWSNKEELSPHDKQVLETRMRKRKMLKEHHRRLCHHLEQDTVRHHRVLEEKQMKRSIDRARRNLEREKKRNKILRAELEEHIRRATKRVNLVEDETRHAELLKCYRMSVSQKREMKLEEQWNRHQKIREKHRLEAVRRRKELHAQTENNIDTREQATSDKWSKQLTTFENIRDARALKIQRQEAKIQARLEKKLKVVRKLFEQRRRKPVGGRRRRPPRHGLGGPRHYSTWPVEHVLGRVDLSPADGVWKIVDDRYLTTAQPTEFPAPVSPTTFLEPTVTIETKERVPEIETVSRGILQKIKEEESVADIQEDRMYSSIELAALFGDHYTSFITSARDLVKNVFNALESEKRSMEHVSKELDFIESGMAVSKETKLPDVMRRKSVLQLTNSTVARLVLSNMFKRAREQIAAEGGLPHLPSVTPTREAVSDTLAAAVTKRPSIGKQTSVRELHPPSPIAKSGVMPDGSIRPKEKPSPKGTSSSLLAAALVSEALGKVTRELEEEAQRSETRVLAEDVVWDTIRNVTSQLQKELSEKVSLELEEESKRSDTSILAEDVVQTAITNVTSELQKELMESGITLIAERVVSDAISNAAKQLREWRLMHSSSSVLGEELASTAIRDATRHLQMLLPQSSSSIIAEAIAADAMKNVIRQLGAQPPQTSSSILAQAFTAGALKNAARRLQGEQIGYAFHPPAHTSSSLLAQAITNDTLQKVMRQLQQECEALQPHTSSSLLAQAVTNDALANAVQQLERRVPSPHSDTSLLAQIVTREALQNAAVQLRVEKLLQNPQTFSSTVAHEITIDALQNAVAQLTSERAQLHRTSSSKLAQLTVDEALKTAKEQLWTERASSRCQSRSPHSASPFSPELAKSAVNQTSPELTQRGAKTRAVASDIIKRTALDVESPSPTKDVKPLSPSRAQDAAASSVLPTSVDDGLEKVSHGLSCQAQTVVMHVFGEALASYQLIDDEATKMSEENDGEEKPIGARRSSLLLEAVNEVFRESEIDLSHHQHHPHSGACESEGSDSEEEPEEDDKIIGVIENEVIAKEESVHSLAECLEGSRVEGLTSVVKKSHDRTVFEGAVIPHDKAHESVTEKVLSVEELHKNGSGHLVHDASSKSIHKVAESGEYSQEQIHAARHHYSNIVPVYHSHPLNLDEEIISHNLSAISMKPDSQQKVPSAYSTSSRNSFRNVFRPDLTHCQGSAKCLKDTLIRELSHPHHREHDQMYSVLEQPHEDITAHYSDEELVGQEEAEGVCYLPQRKVYRVHEVVEDVLPEEEGEYVEADSSALPQASPDARDTPAGGDFRSPNEEEIEHTAPLSRASTRSIRSGKSKEIKSLHSKTGSQEASVHLSPNKIQSKLGGKSKSTTEAGVSSHVPASRSVIGAVIDRISSIFGRKHSTKVHPGLTDSHAADATGRQPPSRDQSSTKPDTWSKAVLKTHPGDKSDVKYEPCDGKETGVRSTSAPEDDALKPLGVDPHQIQDMESRKEEDSVVQPCTEEITERSEDDTVQRPGEIDSEPPREKSEPKSSNKEKEQETTEDQTTVDITEIVQKEAVKDGEEEAVNADDEITKCTELHELHVEAQGPSPFTGAETMQFQGGKDREDTEDKEPSSVQKRPSFADENKVDSKKSFQTASESSLKEMHAGKSRTLKPYVNSLGTVSRPAKSSSAALGRQFQQRSPTSASPKPGVCTSSPLTSKVHPSATKLSVHSFKRPILGNEKPLSPAKPSCGSSVSNVDRRSQVTKPPSTGSVRLIKVSPAPSMSRARRRSGKLSSSSVGKLMSDRASGRSVRLIKVSPAASTAIGPRRSSRNSPSEAIVKGSALSRPSSTSNRVQQLSRDKSVSRQASSESVQSQWKGAVLSVRSPQGSVGDEVRQSPASRAESRPPSTRSFVTISTKPETTSALHGTVVSCPPPTISGPLSDQQQLIEQEQRIQPDLAQQTQGVRAVSKGGRQEEHSGELPRDSRDLGMQIEQSNTDQTQNLEGTVASGEACDEMRTPVNSPMGGQFGEHSSNSSGSHGAKASHRSKSIISAVIERLSRMFSGEAGGSKTNTTERHRSDVQIGAASSGAVSGMEERKVQQSQSSGAVLHQLSTCRDVQTYKLKPQLRERKASNTGGKEMDGTKSRKPETYDREAPLAIAPKSSVSDPTAPAAEQAAQVIITHSAEPSEPGPLSTQDPGNSSLPPVEAVETPTQTSSFRELTVSPKEISDNSERTEGKTPPVVGRRLTGGDDLSLDDCKGLAIFRAQISGLTSPLLRSLFQNLLKHN</sequence>
<dbReference type="InterPro" id="IPR038891">
    <property type="entry name" value="FSIP2"/>
</dbReference>
<feature type="region of interest" description="Disordered" evidence="2">
    <location>
        <begin position="2204"/>
        <end position="2294"/>
    </location>
</feature>
<feature type="compositionally biased region" description="Low complexity" evidence="2">
    <location>
        <begin position="2039"/>
        <end position="2053"/>
    </location>
</feature>
<feature type="compositionally biased region" description="Basic and acidic residues" evidence="2">
    <location>
        <begin position="1663"/>
        <end position="1672"/>
    </location>
</feature>
<feature type="compositionally biased region" description="Polar residues" evidence="2">
    <location>
        <begin position="1819"/>
        <end position="1859"/>
    </location>
</feature>
<feature type="compositionally biased region" description="Basic and acidic residues" evidence="2">
    <location>
        <begin position="2369"/>
        <end position="2379"/>
    </location>
</feature>
<evidence type="ECO:0000313" key="3">
    <source>
        <dbReference type="Proteomes" id="UP000694845"/>
    </source>
</evidence>
<proteinExistence type="predicted"/>
<feature type="compositionally biased region" description="Low complexity" evidence="2">
    <location>
        <begin position="2171"/>
        <end position="2183"/>
    </location>
</feature>
<evidence type="ECO:0000313" key="4">
    <source>
        <dbReference type="RefSeq" id="XP_022093256.1"/>
    </source>
</evidence>
<feature type="compositionally biased region" description="Basic and acidic residues" evidence="2">
    <location>
        <begin position="1603"/>
        <end position="1621"/>
    </location>
</feature>
<evidence type="ECO:0000256" key="1">
    <source>
        <dbReference type="SAM" id="Coils"/>
    </source>
</evidence>
<dbReference type="OrthoDB" id="8197715at2759"/>
<feature type="compositionally biased region" description="Acidic residues" evidence="2">
    <location>
        <begin position="1721"/>
        <end position="1730"/>
    </location>
</feature>
<dbReference type="OMA" id="GDHYDSF"/>
<feature type="region of interest" description="Disordered" evidence="2">
    <location>
        <begin position="1561"/>
        <end position="2132"/>
    </location>
</feature>
<feature type="compositionally biased region" description="Basic and acidic residues" evidence="2">
    <location>
        <begin position="1681"/>
        <end position="1699"/>
    </location>
</feature>
<feature type="compositionally biased region" description="Polar residues" evidence="2">
    <location>
        <begin position="1987"/>
        <end position="1999"/>
    </location>
</feature>
<feature type="compositionally biased region" description="Polar residues" evidence="2">
    <location>
        <begin position="1584"/>
        <end position="1593"/>
    </location>
</feature>
<dbReference type="RefSeq" id="XP_022093256.1">
    <property type="nucleotide sequence ID" value="XM_022237564.1"/>
</dbReference>
<feature type="region of interest" description="Disordered" evidence="2">
    <location>
        <begin position="1064"/>
        <end position="1089"/>
    </location>
</feature>
<feature type="coiled-coil region" evidence="1">
    <location>
        <begin position="217"/>
        <end position="262"/>
    </location>
</feature>